<dbReference type="AlphaFoldDB" id="A0AAN5D4X8"/>
<proteinExistence type="predicted"/>
<evidence type="ECO:0000313" key="8">
    <source>
        <dbReference type="Proteomes" id="UP001328107"/>
    </source>
</evidence>
<dbReference type="PROSITE" id="PS51998">
    <property type="entry name" value="DEK_C"/>
    <property type="match status" value="1"/>
</dbReference>
<reference evidence="8" key="1">
    <citation type="submission" date="2022-10" db="EMBL/GenBank/DDBJ databases">
        <title>Genome assembly of Pristionchus species.</title>
        <authorList>
            <person name="Yoshida K."/>
            <person name="Sommer R.J."/>
        </authorList>
    </citation>
    <scope>NUCLEOTIDE SEQUENCE [LARGE SCALE GENOMIC DNA]</scope>
    <source>
        <strain evidence="8">RS5460</strain>
    </source>
</reference>
<feature type="compositionally biased region" description="Basic residues" evidence="5">
    <location>
        <begin position="156"/>
        <end position="175"/>
    </location>
</feature>
<evidence type="ECO:0000256" key="4">
    <source>
        <dbReference type="ARBA" id="ARBA00023242"/>
    </source>
</evidence>
<feature type="domain" description="DEK-C" evidence="6">
    <location>
        <begin position="263"/>
        <end position="320"/>
    </location>
</feature>
<feature type="region of interest" description="Disordered" evidence="5">
    <location>
        <begin position="150"/>
        <end position="268"/>
    </location>
</feature>
<keyword evidence="4" id="KW-0539">Nucleus</keyword>
<dbReference type="GO" id="GO:0042393">
    <property type="term" value="F:histone binding"/>
    <property type="evidence" value="ECO:0007669"/>
    <property type="project" value="TreeGrafter"/>
</dbReference>
<evidence type="ECO:0000256" key="2">
    <source>
        <dbReference type="ARBA" id="ARBA00022853"/>
    </source>
</evidence>
<feature type="compositionally biased region" description="Basic residues" evidence="5">
    <location>
        <begin position="205"/>
        <end position="214"/>
    </location>
</feature>
<feature type="compositionally biased region" description="Acidic residues" evidence="5">
    <location>
        <begin position="189"/>
        <end position="199"/>
    </location>
</feature>
<dbReference type="GO" id="GO:0006325">
    <property type="term" value="P:chromatin organization"/>
    <property type="evidence" value="ECO:0007669"/>
    <property type="project" value="UniProtKB-KW"/>
</dbReference>
<name>A0AAN5D4X8_9BILA</name>
<evidence type="ECO:0000256" key="1">
    <source>
        <dbReference type="ARBA" id="ARBA00004123"/>
    </source>
</evidence>
<keyword evidence="3" id="KW-0238">DNA-binding</keyword>
<dbReference type="GO" id="GO:2000779">
    <property type="term" value="P:regulation of double-strand break repair"/>
    <property type="evidence" value="ECO:0007669"/>
    <property type="project" value="TreeGrafter"/>
</dbReference>
<evidence type="ECO:0000256" key="5">
    <source>
        <dbReference type="SAM" id="MobiDB-lite"/>
    </source>
</evidence>
<dbReference type="EMBL" id="BTRK01000005">
    <property type="protein sequence ID" value="GMR56456.1"/>
    <property type="molecule type" value="Genomic_DNA"/>
</dbReference>
<evidence type="ECO:0000259" key="6">
    <source>
        <dbReference type="PROSITE" id="PS51998"/>
    </source>
</evidence>
<dbReference type="PANTHER" id="PTHR13468">
    <property type="entry name" value="DEK PROTEIN"/>
    <property type="match status" value="1"/>
</dbReference>
<dbReference type="Pfam" id="PF08766">
    <property type="entry name" value="DEK_C"/>
    <property type="match status" value="1"/>
</dbReference>
<dbReference type="SUPFAM" id="SSF109715">
    <property type="entry name" value="DEK C-terminal domain"/>
    <property type="match status" value="1"/>
</dbReference>
<dbReference type="PANTHER" id="PTHR13468:SF1">
    <property type="entry name" value="PROTEIN DEK"/>
    <property type="match status" value="1"/>
</dbReference>
<dbReference type="GO" id="GO:0003677">
    <property type="term" value="F:DNA binding"/>
    <property type="evidence" value="ECO:0007669"/>
    <property type="project" value="UniProtKB-KW"/>
</dbReference>
<sequence>KEEEEKKGIYDMPLVIEGKRKRESTSFLKVEEKFNTKHKAPAVAGSGTALEDIPFVAHQIDTEKKVIDLRPLYRICYGTPGTIKSLRKELKKFNGFSFVKNSEEYKRKHAVVNKYTRADLSHMRRILGMAPGKSKDDEVQIIMDFLLKPHDEGKNVPKKGSSRKSVGKTPSKKKVASSAKKTTSKETVDTESDEEDNDSESASKKTPKKAVKKRKADDQSVTTASKKAKKADSEDESEQKDDDHSVTSSSDSSEKKEEKTELTPSDNEVKAKISELLKTFDLTSVSMKQMVLAVCEAFPEHPELNERTTSIKAFIKDAIKEDE</sequence>
<keyword evidence="2" id="KW-0156">Chromatin regulator</keyword>
<keyword evidence="8" id="KW-1185">Reference proteome</keyword>
<dbReference type="InterPro" id="IPR014876">
    <property type="entry name" value="DEK_C"/>
</dbReference>
<evidence type="ECO:0000256" key="3">
    <source>
        <dbReference type="ARBA" id="ARBA00023125"/>
    </source>
</evidence>
<dbReference type="Proteomes" id="UP001328107">
    <property type="component" value="Unassembled WGS sequence"/>
</dbReference>
<protein>
    <recommendedName>
        <fullName evidence="6">DEK-C domain-containing protein</fullName>
    </recommendedName>
</protein>
<comment type="subcellular location">
    <subcellularLocation>
        <location evidence="1">Nucleus</location>
    </subcellularLocation>
</comment>
<feature type="non-terminal residue" evidence="7">
    <location>
        <position position="1"/>
    </location>
</feature>
<dbReference type="Gene3D" id="1.10.10.60">
    <property type="entry name" value="Homeodomain-like"/>
    <property type="match status" value="1"/>
</dbReference>
<accession>A0AAN5D4X8</accession>
<evidence type="ECO:0000313" key="7">
    <source>
        <dbReference type="EMBL" id="GMR56456.1"/>
    </source>
</evidence>
<gene>
    <name evidence="7" type="ORF">PMAYCL1PPCAC_26651</name>
</gene>
<dbReference type="InterPro" id="IPR044198">
    <property type="entry name" value="DEK"/>
</dbReference>
<feature type="compositionally biased region" description="Basic and acidic residues" evidence="5">
    <location>
        <begin position="252"/>
        <end position="268"/>
    </location>
</feature>
<comment type="caution">
    <text evidence="7">The sequence shown here is derived from an EMBL/GenBank/DDBJ whole genome shotgun (WGS) entry which is preliminary data.</text>
</comment>
<dbReference type="GO" id="GO:0005634">
    <property type="term" value="C:nucleus"/>
    <property type="evidence" value="ECO:0007669"/>
    <property type="project" value="UniProtKB-SubCell"/>
</dbReference>
<organism evidence="7 8">
    <name type="scientific">Pristionchus mayeri</name>
    <dbReference type="NCBI Taxonomy" id="1317129"/>
    <lineage>
        <taxon>Eukaryota</taxon>
        <taxon>Metazoa</taxon>
        <taxon>Ecdysozoa</taxon>
        <taxon>Nematoda</taxon>
        <taxon>Chromadorea</taxon>
        <taxon>Rhabditida</taxon>
        <taxon>Rhabditina</taxon>
        <taxon>Diplogasteromorpha</taxon>
        <taxon>Diplogasteroidea</taxon>
        <taxon>Neodiplogasteridae</taxon>
        <taxon>Pristionchus</taxon>
    </lineage>
</organism>